<dbReference type="EMBL" id="CP157390">
    <property type="protein sequence ID" value="XBM47049.1"/>
    <property type="molecule type" value="Genomic_DNA"/>
</dbReference>
<feature type="domain" description="HTH tetR-type" evidence="5">
    <location>
        <begin position="14"/>
        <end position="74"/>
    </location>
</feature>
<dbReference type="AlphaFoldDB" id="A0AAU7G8P7"/>
<dbReference type="Gene3D" id="1.10.357.10">
    <property type="entry name" value="Tetracycline Repressor, domain 2"/>
    <property type="match status" value="1"/>
</dbReference>
<organism evidence="6">
    <name type="scientific">Leifsonia sp. NPDC080035</name>
    <dbReference type="NCBI Taxonomy" id="3143936"/>
    <lineage>
        <taxon>Bacteria</taxon>
        <taxon>Bacillati</taxon>
        <taxon>Actinomycetota</taxon>
        <taxon>Actinomycetes</taxon>
        <taxon>Micrococcales</taxon>
        <taxon>Microbacteriaceae</taxon>
        <taxon>Leifsonia</taxon>
    </lineage>
</organism>
<reference evidence="6" key="1">
    <citation type="submission" date="2024-05" db="EMBL/GenBank/DDBJ databases">
        <title>The Natural Products Discovery Center: Release of the First 8490 Sequenced Strains for Exploring Actinobacteria Biosynthetic Diversity.</title>
        <authorList>
            <person name="Kalkreuter E."/>
            <person name="Kautsar S.A."/>
            <person name="Yang D."/>
            <person name="Bader C.D."/>
            <person name="Teijaro C.N."/>
            <person name="Fluegel L."/>
            <person name="Davis C.M."/>
            <person name="Simpson J.R."/>
            <person name="Lauterbach L."/>
            <person name="Steele A.D."/>
            <person name="Gui C."/>
            <person name="Meng S."/>
            <person name="Li G."/>
            <person name="Viehrig K."/>
            <person name="Ye F."/>
            <person name="Su P."/>
            <person name="Kiefer A.F."/>
            <person name="Nichols A."/>
            <person name="Cepeda A.J."/>
            <person name="Yan W."/>
            <person name="Fan B."/>
            <person name="Jiang Y."/>
            <person name="Adhikari A."/>
            <person name="Zheng C.-J."/>
            <person name="Schuster L."/>
            <person name="Cowan T.M."/>
            <person name="Smanski M.J."/>
            <person name="Chevrette M.G."/>
            <person name="de Carvalho L.P.S."/>
            <person name="Shen B."/>
        </authorList>
    </citation>
    <scope>NUCLEOTIDE SEQUENCE</scope>
    <source>
        <strain evidence="6">NPDC080035</strain>
    </source>
</reference>
<keyword evidence="1" id="KW-0805">Transcription regulation</keyword>
<evidence type="ECO:0000256" key="3">
    <source>
        <dbReference type="ARBA" id="ARBA00023163"/>
    </source>
</evidence>
<dbReference type="SUPFAM" id="SSF46689">
    <property type="entry name" value="Homeodomain-like"/>
    <property type="match status" value="1"/>
</dbReference>
<dbReference type="Pfam" id="PF00440">
    <property type="entry name" value="TetR_N"/>
    <property type="match status" value="1"/>
</dbReference>
<sequence length="200" mass="21959">MTDSANSIRERRKAETAKALTDAARRLTIEHGLTGFTIDELAEEAGVSRRTFFNYFASKENAVIGVPVDRDESGAGERFAAAGPRGTAHLVDDLIELHLERWSFGGITADDVAQIVRAFEREPKLIGHMLSLAGESERDDIGLVERREGLPAGDLRAAAAVQLTGAILRAAAEEFFRAETTDELPDIVRRRVGVVRELFR</sequence>
<evidence type="ECO:0000256" key="1">
    <source>
        <dbReference type="ARBA" id="ARBA00023015"/>
    </source>
</evidence>
<dbReference type="InterPro" id="IPR001647">
    <property type="entry name" value="HTH_TetR"/>
</dbReference>
<evidence type="ECO:0000259" key="5">
    <source>
        <dbReference type="PROSITE" id="PS50977"/>
    </source>
</evidence>
<dbReference type="GO" id="GO:0000976">
    <property type="term" value="F:transcription cis-regulatory region binding"/>
    <property type="evidence" value="ECO:0007669"/>
    <property type="project" value="TreeGrafter"/>
</dbReference>
<gene>
    <name evidence="6" type="ORF">AAME72_13270</name>
</gene>
<proteinExistence type="predicted"/>
<evidence type="ECO:0000256" key="4">
    <source>
        <dbReference type="PROSITE-ProRule" id="PRU00335"/>
    </source>
</evidence>
<dbReference type="InterPro" id="IPR009057">
    <property type="entry name" value="Homeodomain-like_sf"/>
</dbReference>
<dbReference type="PRINTS" id="PR00455">
    <property type="entry name" value="HTHTETR"/>
</dbReference>
<dbReference type="InterPro" id="IPR050109">
    <property type="entry name" value="HTH-type_TetR-like_transc_reg"/>
</dbReference>
<dbReference type="RefSeq" id="WP_348787025.1">
    <property type="nucleotide sequence ID" value="NZ_CP157390.1"/>
</dbReference>
<evidence type="ECO:0000313" key="6">
    <source>
        <dbReference type="EMBL" id="XBM47049.1"/>
    </source>
</evidence>
<dbReference type="PROSITE" id="PS01081">
    <property type="entry name" value="HTH_TETR_1"/>
    <property type="match status" value="1"/>
</dbReference>
<keyword evidence="2 4" id="KW-0238">DNA-binding</keyword>
<name>A0AAU7G8P7_9MICO</name>
<dbReference type="PANTHER" id="PTHR30055:SF234">
    <property type="entry name" value="HTH-TYPE TRANSCRIPTIONAL REGULATOR BETI"/>
    <property type="match status" value="1"/>
</dbReference>
<dbReference type="PROSITE" id="PS50977">
    <property type="entry name" value="HTH_TETR_2"/>
    <property type="match status" value="1"/>
</dbReference>
<accession>A0AAU7G8P7</accession>
<evidence type="ECO:0000256" key="2">
    <source>
        <dbReference type="ARBA" id="ARBA00023125"/>
    </source>
</evidence>
<keyword evidence="3" id="KW-0804">Transcription</keyword>
<dbReference type="PANTHER" id="PTHR30055">
    <property type="entry name" value="HTH-TYPE TRANSCRIPTIONAL REGULATOR RUTR"/>
    <property type="match status" value="1"/>
</dbReference>
<dbReference type="GO" id="GO:0003700">
    <property type="term" value="F:DNA-binding transcription factor activity"/>
    <property type="evidence" value="ECO:0007669"/>
    <property type="project" value="TreeGrafter"/>
</dbReference>
<feature type="DNA-binding region" description="H-T-H motif" evidence="4">
    <location>
        <begin position="37"/>
        <end position="56"/>
    </location>
</feature>
<protein>
    <submittedName>
        <fullName evidence="6">Helix-turn-helix domain-containing protein</fullName>
    </submittedName>
</protein>
<dbReference type="InterPro" id="IPR023772">
    <property type="entry name" value="DNA-bd_HTH_TetR-type_CS"/>
</dbReference>